<feature type="transmembrane region" description="Helical" evidence="6">
    <location>
        <begin position="9"/>
        <end position="29"/>
    </location>
</feature>
<evidence type="ECO:0000313" key="8">
    <source>
        <dbReference type="Proteomes" id="UP001157109"/>
    </source>
</evidence>
<comment type="caution">
    <text evidence="7">The sequence shown here is derived from an EMBL/GenBank/DDBJ whole genome shotgun (WGS) entry which is preliminary data.</text>
</comment>
<evidence type="ECO:0000256" key="4">
    <source>
        <dbReference type="ARBA" id="ARBA00022989"/>
    </source>
</evidence>
<evidence type="ECO:0000256" key="2">
    <source>
        <dbReference type="ARBA" id="ARBA00007524"/>
    </source>
</evidence>
<dbReference type="Gene3D" id="1.20.1260.100">
    <property type="entry name" value="TspO/MBR protein"/>
    <property type="match status" value="1"/>
</dbReference>
<dbReference type="InterPro" id="IPR004307">
    <property type="entry name" value="TspO_MBR"/>
</dbReference>
<evidence type="ECO:0000256" key="3">
    <source>
        <dbReference type="ARBA" id="ARBA00022692"/>
    </source>
</evidence>
<protein>
    <recommendedName>
        <fullName evidence="9">Tryptophan-rich sensory protein</fullName>
    </recommendedName>
</protein>
<dbReference type="RefSeq" id="WP_284283308.1">
    <property type="nucleotide sequence ID" value="NZ_BSUJ01000001.1"/>
</dbReference>
<feature type="transmembrane region" description="Helical" evidence="6">
    <location>
        <begin position="148"/>
        <end position="169"/>
    </location>
</feature>
<sequence>MSQDRIRQLVVTVSGVVCVFGTLLGTGVIGTRVAESSGGTLAADATLIAPASTAFSIWSVIYLGLLAYVIWQWLPAHRRDDRLRATGYLGAASMVLNAAWLMVTQVGWLWVSVAVMIALLVTLGRLVDHLARRPATSTVERVAVDGTFGLYLGWVCVATCANIAATLVASGCPPPVGRPRGRRWS</sequence>
<proteinExistence type="inferred from homology"/>
<feature type="transmembrane region" description="Helical" evidence="6">
    <location>
        <begin position="83"/>
        <end position="102"/>
    </location>
</feature>
<keyword evidence="5 6" id="KW-0472">Membrane</keyword>
<keyword evidence="3 6" id="KW-0812">Transmembrane</keyword>
<evidence type="ECO:0008006" key="9">
    <source>
        <dbReference type="Google" id="ProtNLM"/>
    </source>
</evidence>
<name>A0ABQ6HIP7_9MICO</name>
<dbReference type="InterPro" id="IPR038330">
    <property type="entry name" value="TspO/MBR-related_sf"/>
</dbReference>
<comment type="subcellular location">
    <subcellularLocation>
        <location evidence="1">Membrane</location>
        <topology evidence="1">Multi-pass membrane protein</topology>
    </subcellularLocation>
</comment>
<keyword evidence="4 6" id="KW-1133">Transmembrane helix</keyword>
<reference evidence="8" key="1">
    <citation type="journal article" date="2019" name="Int. J. Syst. Evol. Microbiol.">
        <title>The Global Catalogue of Microorganisms (GCM) 10K type strain sequencing project: providing services to taxonomists for standard genome sequencing and annotation.</title>
        <authorList>
            <consortium name="The Broad Institute Genomics Platform"/>
            <consortium name="The Broad Institute Genome Sequencing Center for Infectious Disease"/>
            <person name="Wu L."/>
            <person name="Ma J."/>
        </authorList>
    </citation>
    <scope>NUCLEOTIDE SEQUENCE [LARGE SCALE GENOMIC DNA]</scope>
    <source>
        <strain evidence="8">NBRC 105830</strain>
    </source>
</reference>
<dbReference type="Proteomes" id="UP001157109">
    <property type="component" value="Unassembled WGS sequence"/>
</dbReference>
<feature type="transmembrane region" description="Helical" evidence="6">
    <location>
        <begin position="49"/>
        <end position="71"/>
    </location>
</feature>
<keyword evidence="8" id="KW-1185">Reference proteome</keyword>
<dbReference type="PANTHER" id="PTHR33802:SF1">
    <property type="entry name" value="XK-RELATED PROTEIN"/>
    <property type="match status" value="1"/>
</dbReference>
<evidence type="ECO:0000256" key="1">
    <source>
        <dbReference type="ARBA" id="ARBA00004141"/>
    </source>
</evidence>
<dbReference type="PANTHER" id="PTHR33802">
    <property type="entry name" value="SI:CH211-161H7.5-RELATED"/>
    <property type="match status" value="1"/>
</dbReference>
<evidence type="ECO:0000256" key="6">
    <source>
        <dbReference type="SAM" id="Phobius"/>
    </source>
</evidence>
<dbReference type="EMBL" id="BSUJ01000001">
    <property type="protein sequence ID" value="GMA17987.1"/>
    <property type="molecule type" value="Genomic_DNA"/>
</dbReference>
<comment type="similarity">
    <text evidence="2">Belongs to the TspO/BZRP family.</text>
</comment>
<gene>
    <name evidence="7" type="ORF">GCM10025862_00080</name>
</gene>
<organism evidence="7 8">
    <name type="scientific">Arsenicicoccus piscis</name>
    <dbReference type="NCBI Taxonomy" id="673954"/>
    <lineage>
        <taxon>Bacteria</taxon>
        <taxon>Bacillati</taxon>
        <taxon>Actinomycetota</taxon>
        <taxon>Actinomycetes</taxon>
        <taxon>Micrococcales</taxon>
        <taxon>Intrasporangiaceae</taxon>
        <taxon>Arsenicicoccus</taxon>
    </lineage>
</organism>
<feature type="transmembrane region" description="Helical" evidence="6">
    <location>
        <begin position="108"/>
        <end position="127"/>
    </location>
</feature>
<evidence type="ECO:0000313" key="7">
    <source>
        <dbReference type="EMBL" id="GMA17987.1"/>
    </source>
</evidence>
<dbReference type="Pfam" id="PF03073">
    <property type="entry name" value="TspO_MBR"/>
    <property type="match status" value="1"/>
</dbReference>
<evidence type="ECO:0000256" key="5">
    <source>
        <dbReference type="ARBA" id="ARBA00023136"/>
    </source>
</evidence>
<accession>A0ABQ6HIP7</accession>